<evidence type="ECO:0000256" key="1">
    <source>
        <dbReference type="ARBA" id="ARBA00022553"/>
    </source>
</evidence>
<feature type="modified residue" description="4-aspartylphosphate" evidence="2">
    <location>
        <position position="65"/>
    </location>
</feature>
<proteinExistence type="predicted"/>
<accession>A0A833L0M2</accession>
<dbReference type="PROSITE" id="PS50110">
    <property type="entry name" value="RESPONSE_REGULATORY"/>
    <property type="match status" value="1"/>
</dbReference>
<dbReference type="PANTHER" id="PTHR44591:SF3">
    <property type="entry name" value="RESPONSE REGULATORY DOMAIN-CONTAINING PROTEIN"/>
    <property type="match status" value="1"/>
</dbReference>
<comment type="caution">
    <text evidence="4">The sequence shown here is derived from an EMBL/GenBank/DDBJ whole genome shotgun (WGS) entry which is preliminary data.</text>
</comment>
<evidence type="ECO:0000313" key="4">
    <source>
        <dbReference type="EMBL" id="KAF0133870.1"/>
    </source>
</evidence>
<evidence type="ECO:0000313" key="5">
    <source>
        <dbReference type="Proteomes" id="UP000488506"/>
    </source>
</evidence>
<keyword evidence="1 2" id="KW-0597">Phosphoprotein</keyword>
<evidence type="ECO:0000259" key="3">
    <source>
        <dbReference type="PROSITE" id="PS50110"/>
    </source>
</evidence>
<dbReference type="SMART" id="SM00448">
    <property type="entry name" value="REC"/>
    <property type="match status" value="1"/>
</dbReference>
<sequence length="168" mass="19517">MSSNPLILVVDDEKPMADKIAEIIKMTNRYNVITAYGAHEAIDLIDNNKRFLGLTDNKIKCIILDLKMPEMDGLQFLKRLRHTEAWFKLMPVIVLTAFEDEEKLQVTTNPVIGNVAAYLKKPFKKEELIDTIDRIFHDEIGHMIDETREKKYKRLDELEAEKKKSQGQ</sequence>
<name>A0A833L0M2_UNCSA</name>
<dbReference type="Gene3D" id="3.40.50.2300">
    <property type="match status" value="1"/>
</dbReference>
<evidence type="ECO:0000256" key="2">
    <source>
        <dbReference type="PROSITE-ProRule" id="PRU00169"/>
    </source>
</evidence>
<dbReference type="EMBL" id="WPAF01000017">
    <property type="protein sequence ID" value="KAF0133870.1"/>
    <property type="molecule type" value="Genomic_DNA"/>
</dbReference>
<dbReference type="PANTHER" id="PTHR44591">
    <property type="entry name" value="STRESS RESPONSE REGULATOR PROTEIN 1"/>
    <property type="match status" value="1"/>
</dbReference>
<organism evidence="4 5">
    <name type="scientific">Candidatus Saganbacteria bacterium</name>
    <dbReference type="NCBI Taxonomy" id="2575572"/>
    <lineage>
        <taxon>Bacteria</taxon>
        <taxon>Bacillati</taxon>
        <taxon>Saganbacteria</taxon>
    </lineage>
</organism>
<dbReference type="Proteomes" id="UP000488506">
    <property type="component" value="Unassembled WGS sequence"/>
</dbReference>
<dbReference type="InterPro" id="IPR011006">
    <property type="entry name" value="CheY-like_superfamily"/>
</dbReference>
<feature type="domain" description="Response regulatory" evidence="3">
    <location>
        <begin position="6"/>
        <end position="136"/>
    </location>
</feature>
<dbReference type="Pfam" id="PF00072">
    <property type="entry name" value="Response_reg"/>
    <property type="match status" value="1"/>
</dbReference>
<gene>
    <name evidence="4" type="ORF">FD145_1080</name>
</gene>
<protein>
    <submittedName>
        <fullName evidence="4">Two-component system chemotaxis family response regulator CheY</fullName>
    </submittedName>
</protein>
<reference evidence="4 5" key="1">
    <citation type="submission" date="2019-12" db="EMBL/GenBank/DDBJ databases">
        <authorList>
            <person name="Wolfe R."/>
            <person name="Danczak R."/>
            <person name="Wilkins M."/>
        </authorList>
    </citation>
    <scope>NUCLEOTIDE SEQUENCE [LARGE SCALE GENOMIC DNA]</scope>
    <source>
        <strain evidence="4">X2_MaxBin.013</strain>
    </source>
</reference>
<dbReference type="AlphaFoldDB" id="A0A833L0M2"/>
<dbReference type="SUPFAM" id="SSF52172">
    <property type="entry name" value="CheY-like"/>
    <property type="match status" value="1"/>
</dbReference>
<dbReference type="GO" id="GO:0000160">
    <property type="term" value="P:phosphorelay signal transduction system"/>
    <property type="evidence" value="ECO:0007669"/>
    <property type="project" value="InterPro"/>
</dbReference>
<dbReference type="InterPro" id="IPR050595">
    <property type="entry name" value="Bact_response_regulator"/>
</dbReference>
<dbReference type="InterPro" id="IPR001789">
    <property type="entry name" value="Sig_transdc_resp-reg_receiver"/>
</dbReference>